<evidence type="ECO:0000259" key="7">
    <source>
        <dbReference type="PROSITE" id="PS50059"/>
    </source>
</evidence>
<keyword evidence="4 5" id="KW-0413">Isomerase</keyword>
<dbReference type="PANTHER" id="PTHR43811:SF19">
    <property type="entry name" value="39 KDA FK506-BINDING NUCLEAR PROTEIN"/>
    <property type="match status" value="1"/>
</dbReference>
<dbReference type="OrthoDB" id="9814548at2"/>
<dbReference type="EMBL" id="AFBR01000065">
    <property type="protein sequence ID" value="EGG52658.1"/>
    <property type="molecule type" value="Genomic_DNA"/>
</dbReference>
<comment type="similarity">
    <text evidence="2 6">Belongs to the FKBP-type PPIase family.</text>
</comment>
<organism evidence="8 9">
    <name type="scientific">Paraprevotella xylaniphila YIT 11841</name>
    <dbReference type="NCBI Taxonomy" id="762982"/>
    <lineage>
        <taxon>Bacteria</taxon>
        <taxon>Pseudomonadati</taxon>
        <taxon>Bacteroidota</taxon>
        <taxon>Bacteroidia</taxon>
        <taxon>Bacteroidales</taxon>
        <taxon>Prevotellaceae</taxon>
        <taxon>Paraprevotella</taxon>
    </lineage>
</organism>
<dbReference type="EC" id="5.2.1.8" evidence="6"/>
<gene>
    <name evidence="8" type="ORF">HMPREF9442_02102</name>
</gene>
<comment type="caution">
    <text evidence="8">The sequence shown here is derived from an EMBL/GenBank/DDBJ whole genome shotgun (WGS) entry which is preliminary data.</text>
</comment>
<dbReference type="PANTHER" id="PTHR43811">
    <property type="entry name" value="FKBP-TYPE PEPTIDYL-PROLYL CIS-TRANS ISOMERASE FKPA"/>
    <property type="match status" value="1"/>
</dbReference>
<dbReference type="PROSITE" id="PS50059">
    <property type="entry name" value="FKBP_PPIASE"/>
    <property type="match status" value="1"/>
</dbReference>
<dbReference type="Pfam" id="PF01346">
    <property type="entry name" value="FKBP_N"/>
    <property type="match status" value="1"/>
</dbReference>
<name>F3QV77_9BACT</name>
<evidence type="ECO:0000256" key="1">
    <source>
        <dbReference type="ARBA" id="ARBA00000971"/>
    </source>
</evidence>
<evidence type="ECO:0000256" key="2">
    <source>
        <dbReference type="ARBA" id="ARBA00006577"/>
    </source>
</evidence>
<dbReference type="InterPro" id="IPR000774">
    <property type="entry name" value="PPIase_FKBP_N"/>
</dbReference>
<dbReference type="GO" id="GO:0003755">
    <property type="term" value="F:peptidyl-prolyl cis-trans isomerase activity"/>
    <property type="evidence" value="ECO:0007669"/>
    <property type="project" value="UniProtKB-UniRule"/>
</dbReference>
<evidence type="ECO:0000313" key="8">
    <source>
        <dbReference type="EMBL" id="EGG52658.1"/>
    </source>
</evidence>
<comment type="catalytic activity">
    <reaction evidence="1 5 6">
        <text>[protein]-peptidylproline (omega=180) = [protein]-peptidylproline (omega=0)</text>
        <dbReference type="Rhea" id="RHEA:16237"/>
        <dbReference type="Rhea" id="RHEA-COMP:10747"/>
        <dbReference type="Rhea" id="RHEA-COMP:10748"/>
        <dbReference type="ChEBI" id="CHEBI:83833"/>
        <dbReference type="ChEBI" id="CHEBI:83834"/>
        <dbReference type="EC" id="5.2.1.8"/>
    </reaction>
</comment>
<keyword evidence="9" id="KW-1185">Reference proteome</keyword>
<evidence type="ECO:0000256" key="6">
    <source>
        <dbReference type="RuleBase" id="RU003915"/>
    </source>
</evidence>
<keyword evidence="3 5" id="KW-0697">Rotamase</keyword>
<dbReference type="Proteomes" id="UP000005546">
    <property type="component" value="Unassembled WGS sequence"/>
</dbReference>
<proteinExistence type="inferred from homology"/>
<sequence>MKTDVDSLSYSIGMAQTQGLKPYLVNRLGVDTTYLAEFVKGLNEGANAGDDKKKTAYYAGIQIGQQVSQQMIKGINYEVFGNDSTQTISLQNFLAGFIAGVMEKGGQMTLEQAQELAQTKMKEVKAKSLEKTYGDNKKAGEEFMANIAKKAGIKKLANGVYYEVIKEGNGEIPADTSRVEVNYEGKLINDTVFDSSYERKSPATFRCNQVIPGWTEALTHMPVGSTWMVYIPQDQAYAEREAGQIKPFSALKFKIELLSIKK</sequence>
<dbReference type="InterPro" id="IPR001179">
    <property type="entry name" value="PPIase_FKBP_dom"/>
</dbReference>
<protein>
    <recommendedName>
        <fullName evidence="6">Peptidyl-prolyl cis-trans isomerase</fullName>
        <ecNumber evidence="6">5.2.1.8</ecNumber>
    </recommendedName>
</protein>
<evidence type="ECO:0000313" key="9">
    <source>
        <dbReference type="Proteomes" id="UP000005546"/>
    </source>
</evidence>
<feature type="domain" description="PPIase FKBP-type" evidence="7">
    <location>
        <begin position="176"/>
        <end position="261"/>
    </location>
</feature>
<evidence type="ECO:0000256" key="3">
    <source>
        <dbReference type="ARBA" id="ARBA00023110"/>
    </source>
</evidence>
<dbReference type="eggNOG" id="COG0545">
    <property type="taxonomic scope" value="Bacteria"/>
</dbReference>
<dbReference type="Gene3D" id="3.10.50.40">
    <property type="match status" value="1"/>
</dbReference>
<dbReference type="Gene3D" id="1.10.287.460">
    <property type="entry name" value="Peptidyl-prolyl cis-trans isomerase, FKBP-type, N-terminal domain"/>
    <property type="match status" value="1"/>
</dbReference>
<dbReference type="SUPFAM" id="SSF54534">
    <property type="entry name" value="FKBP-like"/>
    <property type="match status" value="1"/>
</dbReference>
<reference evidence="8 9" key="1">
    <citation type="submission" date="2011-02" db="EMBL/GenBank/DDBJ databases">
        <authorList>
            <person name="Weinstock G."/>
            <person name="Sodergren E."/>
            <person name="Clifton S."/>
            <person name="Fulton L."/>
            <person name="Fulton B."/>
            <person name="Courtney L."/>
            <person name="Fronick C."/>
            <person name="Harrison M."/>
            <person name="Strong C."/>
            <person name="Farmer C."/>
            <person name="Delahaunty K."/>
            <person name="Markovic C."/>
            <person name="Hall O."/>
            <person name="Minx P."/>
            <person name="Tomlinson C."/>
            <person name="Mitreva M."/>
            <person name="Hou S."/>
            <person name="Chen J."/>
            <person name="Wollam A."/>
            <person name="Pepin K.H."/>
            <person name="Johnson M."/>
            <person name="Bhonagiri V."/>
            <person name="Zhang X."/>
            <person name="Suruliraj S."/>
            <person name="Warren W."/>
            <person name="Chinwalla A."/>
            <person name="Mardis E.R."/>
            <person name="Wilson R.K."/>
        </authorList>
    </citation>
    <scope>NUCLEOTIDE SEQUENCE [LARGE SCALE GENOMIC DNA]</scope>
    <source>
        <strain evidence="8 9">YIT 11841</strain>
    </source>
</reference>
<dbReference type="InterPro" id="IPR036944">
    <property type="entry name" value="PPIase_FKBP_N_sf"/>
</dbReference>
<evidence type="ECO:0000256" key="4">
    <source>
        <dbReference type="ARBA" id="ARBA00023235"/>
    </source>
</evidence>
<accession>F3QV77</accession>
<dbReference type="HOGENOM" id="CLU_013615_0_0_10"/>
<dbReference type="Pfam" id="PF00254">
    <property type="entry name" value="FKBP_C"/>
    <property type="match status" value="1"/>
</dbReference>
<dbReference type="InterPro" id="IPR046357">
    <property type="entry name" value="PPIase_dom_sf"/>
</dbReference>
<dbReference type="STRING" id="762982.HMPREF9442_02102"/>
<dbReference type="AlphaFoldDB" id="F3QV77"/>
<evidence type="ECO:0000256" key="5">
    <source>
        <dbReference type="PROSITE-ProRule" id="PRU00277"/>
    </source>
</evidence>
<dbReference type="GO" id="GO:0006457">
    <property type="term" value="P:protein folding"/>
    <property type="evidence" value="ECO:0007669"/>
    <property type="project" value="InterPro"/>
</dbReference>